<dbReference type="PANTHER" id="PTHR43825:SF1">
    <property type="entry name" value="TRANSKETOLASE-LIKE PYRIMIDINE-BINDING DOMAIN-CONTAINING PROTEIN"/>
    <property type="match status" value="1"/>
</dbReference>
<dbReference type="RefSeq" id="WP_066060176.1">
    <property type="nucleotide sequence ID" value="NZ_CP013015.1"/>
</dbReference>
<dbReference type="Pfam" id="PF02779">
    <property type="entry name" value="Transket_pyr"/>
    <property type="match status" value="1"/>
</dbReference>
<dbReference type="InterPro" id="IPR029061">
    <property type="entry name" value="THDP-binding"/>
</dbReference>
<protein>
    <submittedName>
        <fullName evidence="5">Transketolase, pyrimidine binding domain protein</fullName>
    </submittedName>
</protein>
<dbReference type="EMBL" id="CP013015">
    <property type="protein sequence ID" value="AMM39881.1"/>
    <property type="molecule type" value="Genomic_DNA"/>
</dbReference>
<dbReference type="AlphaFoldDB" id="A0A7U4QID5"/>
<keyword evidence="6" id="KW-1185">Reference proteome</keyword>
<feature type="domain" description="Transketolase-like pyrimidine-binding" evidence="4">
    <location>
        <begin position="4"/>
        <end position="170"/>
    </location>
</feature>
<dbReference type="InterPro" id="IPR033248">
    <property type="entry name" value="Transketolase_C"/>
</dbReference>
<gene>
    <name evidence="5" type="ORF">HS1_000074</name>
</gene>
<reference evidence="5 6" key="1">
    <citation type="submission" date="2015-10" db="EMBL/GenBank/DDBJ databases">
        <title>Candidatus Desulfofervidus auxilii, a hydrogenotrophic sulfate-reducing bacterium involved in the thermophilic anaerobic oxidation of methane.</title>
        <authorList>
            <person name="Krukenberg V."/>
            <person name="Richter M."/>
            <person name="Wegener G."/>
        </authorList>
    </citation>
    <scope>NUCLEOTIDE SEQUENCE [LARGE SCALE GENOMIC DNA]</scope>
    <source>
        <strain evidence="5 6">HS1</strain>
    </source>
</reference>
<evidence type="ECO:0000313" key="6">
    <source>
        <dbReference type="Proteomes" id="UP000070560"/>
    </source>
</evidence>
<dbReference type="Gene3D" id="3.40.50.970">
    <property type="match status" value="1"/>
</dbReference>
<comment type="cofactor">
    <cofactor evidence="1">
        <name>thiamine diphosphate</name>
        <dbReference type="ChEBI" id="CHEBI:58937"/>
    </cofactor>
</comment>
<evidence type="ECO:0000256" key="3">
    <source>
        <dbReference type="ARBA" id="ARBA00023052"/>
    </source>
</evidence>
<evidence type="ECO:0000256" key="2">
    <source>
        <dbReference type="ARBA" id="ARBA00007131"/>
    </source>
</evidence>
<dbReference type="PANTHER" id="PTHR43825">
    <property type="entry name" value="PYRUVATE DEHYDROGENASE E1 COMPONENT"/>
    <property type="match status" value="1"/>
</dbReference>
<name>A0A7U4QID5_DESA2</name>
<dbReference type="InterPro" id="IPR051157">
    <property type="entry name" value="PDH/Transketolase"/>
</dbReference>
<dbReference type="FunFam" id="3.40.50.970:FF:000129">
    <property type="entry name" value="Transketolase"/>
    <property type="match status" value="1"/>
</dbReference>
<dbReference type="OrthoDB" id="9803371at2"/>
<comment type="similarity">
    <text evidence="2">Belongs to the transketolase family.</text>
</comment>
<dbReference type="InterPro" id="IPR009014">
    <property type="entry name" value="Transketo_C/PFOR_II"/>
</dbReference>
<sequence length="321" mass="34974">MKKASTREAYGKTLVELGEKNRDIVVLDADLSGSTKTQMFAQKFPERFFNMGISEQDMMGTAAGLAVAGKIPFASTFAIFATGRAWEQIRQSIAYAGLNVKIVASHGGITVGDDGGSHQALEDVALMRILPNMTVIVPADAIEMAQVIRTITEEYYGPVYVRSSRIAFPVIYENKNYSFKIGKADIVREGDELTIIAMGLMVHHALAAASLLALEGIEVRVINMSTIKPIDEEIIIDSAQKTGLIVTVEEHSIIGGLGSAVCEVVSEKYPVPVKRMGIKDRFGISGKPEKLLSYFKLTPQDIAQEAKKLLNNKPRLLRAAN</sequence>
<accession>A0A7U4QID5</accession>
<evidence type="ECO:0000256" key="1">
    <source>
        <dbReference type="ARBA" id="ARBA00001964"/>
    </source>
</evidence>
<dbReference type="Proteomes" id="UP000070560">
    <property type="component" value="Chromosome"/>
</dbReference>
<proteinExistence type="inferred from homology"/>
<dbReference type="Gene3D" id="3.40.50.920">
    <property type="match status" value="1"/>
</dbReference>
<evidence type="ECO:0000313" key="5">
    <source>
        <dbReference type="EMBL" id="AMM39881.1"/>
    </source>
</evidence>
<dbReference type="InterPro" id="IPR005475">
    <property type="entry name" value="Transketolase-like_Pyr-bd"/>
</dbReference>
<dbReference type="Pfam" id="PF02780">
    <property type="entry name" value="Transketolase_C"/>
    <property type="match status" value="1"/>
</dbReference>
<dbReference type="SUPFAM" id="SSF52518">
    <property type="entry name" value="Thiamin diphosphate-binding fold (THDP-binding)"/>
    <property type="match status" value="1"/>
</dbReference>
<dbReference type="KEGG" id="daw:HS1_000074"/>
<dbReference type="CDD" id="cd07033">
    <property type="entry name" value="TPP_PYR_DXS_TK_like"/>
    <property type="match status" value="1"/>
</dbReference>
<evidence type="ECO:0000259" key="4">
    <source>
        <dbReference type="SMART" id="SM00861"/>
    </source>
</evidence>
<keyword evidence="3" id="KW-0786">Thiamine pyrophosphate</keyword>
<organism evidence="5 6">
    <name type="scientific">Desulfofervidus auxilii</name>
    <dbReference type="NCBI Taxonomy" id="1621989"/>
    <lineage>
        <taxon>Bacteria</taxon>
        <taxon>Pseudomonadati</taxon>
        <taxon>Thermodesulfobacteriota</taxon>
        <taxon>Candidatus Desulfofervidia</taxon>
        <taxon>Candidatus Desulfofervidales</taxon>
        <taxon>Candidatus Desulfofervidaceae</taxon>
        <taxon>Candidatus Desulfofervidus</taxon>
    </lineage>
</organism>
<dbReference type="SUPFAM" id="SSF52922">
    <property type="entry name" value="TK C-terminal domain-like"/>
    <property type="match status" value="1"/>
</dbReference>
<dbReference type="SMART" id="SM00861">
    <property type="entry name" value="Transket_pyr"/>
    <property type="match status" value="1"/>
</dbReference>